<dbReference type="WBParaSite" id="nRc.2.0.1.t18721-RA">
    <property type="protein sequence ID" value="nRc.2.0.1.t18721-RA"/>
    <property type="gene ID" value="nRc.2.0.1.g18721"/>
</dbReference>
<evidence type="ECO:0000313" key="3">
    <source>
        <dbReference type="WBParaSite" id="nRc.2.0.1.t18721-RA"/>
    </source>
</evidence>
<proteinExistence type="predicted"/>
<sequence length="83" mass="9329">MFPTTENKSQKFHDTANRKLNAGFNETTGEQLQQTIGWKHGSQMMADLDWEGLLPSSGERLGKAKMSTVDGFIQTIIDLEDQQ</sequence>
<evidence type="ECO:0000313" key="2">
    <source>
        <dbReference type="Proteomes" id="UP000887565"/>
    </source>
</evidence>
<organism evidence="2 3">
    <name type="scientific">Romanomermis culicivorax</name>
    <name type="common">Nematode worm</name>
    <dbReference type="NCBI Taxonomy" id="13658"/>
    <lineage>
        <taxon>Eukaryota</taxon>
        <taxon>Metazoa</taxon>
        <taxon>Ecdysozoa</taxon>
        <taxon>Nematoda</taxon>
        <taxon>Enoplea</taxon>
        <taxon>Dorylaimia</taxon>
        <taxon>Mermithida</taxon>
        <taxon>Mermithoidea</taxon>
        <taxon>Mermithidae</taxon>
        <taxon>Romanomermis</taxon>
    </lineage>
</organism>
<feature type="region of interest" description="Disordered" evidence="1">
    <location>
        <begin position="1"/>
        <end position="28"/>
    </location>
</feature>
<dbReference type="AlphaFoldDB" id="A0A915IZ57"/>
<name>A0A915IZ57_ROMCU</name>
<dbReference type="Proteomes" id="UP000887565">
    <property type="component" value="Unplaced"/>
</dbReference>
<evidence type="ECO:0000256" key="1">
    <source>
        <dbReference type="SAM" id="MobiDB-lite"/>
    </source>
</evidence>
<feature type="compositionally biased region" description="Basic and acidic residues" evidence="1">
    <location>
        <begin position="8"/>
        <end position="17"/>
    </location>
</feature>
<accession>A0A915IZ57</accession>
<keyword evidence="2" id="KW-1185">Reference proteome</keyword>
<reference evidence="3" key="1">
    <citation type="submission" date="2022-11" db="UniProtKB">
        <authorList>
            <consortium name="WormBaseParasite"/>
        </authorList>
    </citation>
    <scope>IDENTIFICATION</scope>
</reference>
<protein>
    <submittedName>
        <fullName evidence="3">Uncharacterized protein</fullName>
    </submittedName>
</protein>